<name>A0A059BQF5_EUCGR</name>
<gene>
    <name evidence="1" type="ORF">EUGRSUZ_F01911</name>
</gene>
<reference evidence="1" key="1">
    <citation type="submission" date="2013-07" db="EMBL/GenBank/DDBJ databases">
        <title>The genome of Eucalyptus grandis.</title>
        <authorList>
            <person name="Schmutz J."/>
            <person name="Hayes R."/>
            <person name="Myburg A."/>
            <person name="Tuskan G."/>
            <person name="Grattapaglia D."/>
            <person name="Rokhsar D.S."/>
        </authorList>
    </citation>
    <scope>NUCLEOTIDE SEQUENCE</scope>
    <source>
        <tissue evidence="1">Leaf extractions</tissue>
    </source>
</reference>
<protein>
    <submittedName>
        <fullName evidence="1">Uncharacterized protein</fullName>
    </submittedName>
</protein>
<proteinExistence type="predicted"/>
<evidence type="ECO:0000313" key="1">
    <source>
        <dbReference type="EMBL" id="KCW68264.1"/>
    </source>
</evidence>
<sequence length="86" mass="9716">MKLYIYTLEYIYLNVESLDNGSNKKGMDLNVNVCGHGIGWPWGVRTLCSGGHHLEWGKFFPQTHPVYNLKKKHMFGGTCLGDTSNP</sequence>
<dbReference type="InParanoid" id="A0A059BQF5"/>
<dbReference type="Gramene" id="KCW68264">
    <property type="protein sequence ID" value="KCW68264"/>
    <property type="gene ID" value="EUGRSUZ_F01911"/>
</dbReference>
<dbReference type="AlphaFoldDB" id="A0A059BQF5"/>
<dbReference type="EMBL" id="KK198758">
    <property type="protein sequence ID" value="KCW68264.1"/>
    <property type="molecule type" value="Genomic_DNA"/>
</dbReference>
<organism evidence="1">
    <name type="scientific">Eucalyptus grandis</name>
    <name type="common">Flooded gum</name>
    <dbReference type="NCBI Taxonomy" id="71139"/>
    <lineage>
        <taxon>Eukaryota</taxon>
        <taxon>Viridiplantae</taxon>
        <taxon>Streptophyta</taxon>
        <taxon>Embryophyta</taxon>
        <taxon>Tracheophyta</taxon>
        <taxon>Spermatophyta</taxon>
        <taxon>Magnoliopsida</taxon>
        <taxon>eudicotyledons</taxon>
        <taxon>Gunneridae</taxon>
        <taxon>Pentapetalae</taxon>
        <taxon>rosids</taxon>
        <taxon>malvids</taxon>
        <taxon>Myrtales</taxon>
        <taxon>Myrtaceae</taxon>
        <taxon>Myrtoideae</taxon>
        <taxon>Eucalypteae</taxon>
        <taxon>Eucalyptus</taxon>
    </lineage>
</organism>
<accession>A0A059BQF5</accession>